<dbReference type="InterPro" id="IPR032781">
    <property type="entry name" value="ABC_tran_Xtn"/>
</dbReference>
<dbReference type="PANTHER" id="PTHR42855:SF1">
    <property type="entry name" value="ABC TRANSPORTER DOMAIN-CONTAINING PROTEIN"/>
    <property type="match status" value="1"/>
</dbReference>
<feature type="region of interest" description="Disordered" evidence="3">
    <location>
        <begin position="546"/>
        <end position="579"/>
    </location>
</feature>
<evidence type="ECO:0000313" key="6">
    <source>
        <dbReference type="Proteomes" id="UP001198163"/>
    </source>
</evidence>
<dbReference type="PROSITE" id="PS00211">
    <property type="entry name" value="ABC_TRANSPORTER_1"/>
    <property type="match status" value="1"/>
</dbReference>
<dbReference type="InterPro" id="IPR051309">
    <property type="entry name" value="ABCF_ATPase"/>
</dbReference>
<evidence type="ECO:0000313" key="5">
    <source>
        <dbReference type="EMBL" id="MCD1655852.1"/>
    </source>
</evidence>
<dbReference type="FunFam" id="3.40.50.300:FF:000011">
    <property type="entry name" value="Putative ABC transporter ATP-binding component"/>
    <property type="match status" value="1"/>
</dbReference>
<name>A0AAE3EJV6_9SPIR</name>
<dbReference type="InterPro" id="IPR032524">
    <property type="entry name" value="ABC_tran_C"/>
</dbReference>
<keyword evidence="1" id="KW-0547">Nucleotide-binding</keyword>
<feature type="domain" description="ABC transporter" evidence="4">
    <location>
        <begin position="322"/>
        <end position="544"/>
    </location>
</feature>
<dbReference type="Gene3D" id="3.40.50.300">
    <property type="entry name" value="P-loop containing nucleotide triphosphate hydrolases"/>
    <property type="match status" value="2"/>
</dbReference>
<dbReference type="InterPro" id="IPR017871">
    <property type="entry name" value="ABC_transporter-like_CS"/>
</dbReference>
<dbReference type="RefSeq" id="WP_230757775.1">
    <property type="nucleotide sequence ID" value="NZ_JAINWA010000003.1"/>
</dbReference>
<dbReference type="GO" id="GO:0003677">
    <property type="term" value="F:DNA binding"/>
    <property type="evidence" value="ECO:0007669"/>
    <property type="project" value="InterPro"/>
</dbReference>
<gene>
    <name evidence="5" type="ORF">K7J14_14230</name>
</gene>
<reference evidence="5" key="1">
    <citation type="submission" date="2021-08" db="EMBL/GenBank/DDBJ databases">
        <title>Comparative analyses of Brucepasteria parasyntrophica and Teretinema zuelzerae.</title>
        <authorList>
            <person name="Song Y."/>
            <person name="Brune A."/>
        </authorList>
    </citation>
    <scope>NUCLEOTIDE SEQUENCE</scope>
    <source>
        <strain evidence="5">DSM 1903</strain>
    </source>
</reference>
<evidence type="ECO:0000256" key="1">
    <source>
        <dbReference type="ARBA" id="ARBA00022741"/>
    </source>
</evidence>
<feature type="domain" description="ABC transporter" evidence="4">
    <location>
        <begin position="1"/>
        <end position="265"/>
    </location>
</feature>
<keyword evidence="2 5" id="KW-0067">ATP-binding</keyword>
<dbReference type="PROSITE" id="PS50893">
    <property type="entry name" value="ABC_TRANSPORTER_2"/>
    <property type="match status" value="2"/>
</dbReference>
<dbReference type="SUPFAM" id="SSF52540">
    <property type="entry name" value="P-loop containing nucleoside triphosphate hydrolases"/>
    <property type="match status" value="2"/>
</dbReference>
<evidence type="ECO:0000256" key="3">
    <source>
        <dbReference type="SAM" id="MobiDB-lite"/>
    </source>
</evidence>
<dbReference type="AlphaFoldDB" id="A0AAE3EJV6"/>
<dbReference type="Pfam" id="PF00005">
    <property type="entry name" value="ABC_tran"/>
    <property type="match status" value="2"/>
</dbReference>
<evidence type="ECO:0000256" key="2">
    <source>
        <dbReference type="ARBA" id="ARBA00022840"/>
    </source>
</evidence>
<dbReference type="CDD" id="cd03221">
    <property type="entry name" value="ABCF_EF-3"/>
    <property type="match status" value="2"/>
</dbReference>
<comment type="caution">
    <text evidence="5">The sequence shown here is derived from an EMBL/GenBank/DDBJ whole genome shotgun (WGS) entry which is preliminary data.</text>
</comment>
<dbReference type="Pfam" id="PF16326">
    <property type="entry name" value="ABC_tran_CTD"/>
    <property type="match status" value="1"/>
</dbReference>
<dbReference type="InterPro" id="IPR037118">
    <property type="entry name" value="Val-tRNA_synth_C_sf"/>
</dbReference>
<dbReference type="Gene3D" id="1.10.287.380">
    <property type="entry name" value="Valyl-tRNA synthetase, C-terminal domain"/>
    <property type="match status" value="1"/>
</dbReference>
<protein>
    <submittedName>
        <fullName evidence="5">ABC-F family ATP-binding cassette domain-containing protein</fullName>
    </submittedName>
</protein>
<dbReference type="GO" id="GO:0016887">
    <property type="term" value="F:ATP hydrolysis activity"/>
    <property type="evidence" value="ECO:0007669"/>
    <property type="project" value="InterPro"/>
</dbReference>
<keyword evidence="6" id="KW-1185">Reference proteome</keyword>
<dbReference type="PANTHER" id="PTHR42855">
    <property type="entry name" value="ABC TRANSPORTER ATP-BINDING SUBUNIT"/>
    <property type="match status" value="1"/>
</dbReference>
<dbReference type="InterPro" id="IPR003439">
    <property type="entry name" value="ABC_transporter-like_ATP-bd"/>
</dbReference>
<dbReference type="InterPro" id="IPR027417">
    <property type="entry name" value="P-loop_NTPase"/>
</dbReference>
<proteinExistence type="predicted"/>
<accession>A0AAE3EJV6</accession>
<organism evidence="5 6">
    <name type="scientific">Teretinema zuelzerae</name>
    <dbReference type="NCBI Taxonomy" id="156"/>
    <lineage>
        <taxon>Bacteria</taxon>
        <taxon>Pseudomonadati</taxon>
        <taxon>Spirochaetota</taxon>
        <taxon>Spirochaetia</taxon>
        <taxon>Spirochaetales</taxon>
        <taxon>Treponemataceae</taxon>
        <taxon>Teretinema</taxon>
    </lineage>
</organism>
<dbReference type="InterPro" id="IPR003593">
    <property type="entry name" value="AAA+_ATPase"/>
</dbReference>
<evidence type="ECO:0000259" key="4">
    <source>
        <dbReference type="PROSITE" id="PS50893"/>
    </source>
</evidence>
<dbReference type="Pfam" id="PF12848">
    <property type="entry name" value="ABC_tran_Xtn"/>
    <property type="match status" value="1"/>
</dbReference>
<dbReference type="SMART" id="SM00382">
    <property type="entry name" value="AAA"/>
    <property type="match status" value="2"/>
</dbReference>
<sequence>MNLLSVSKLTRMGREAPLFVDVTFGLDEGEKAALIGRNGSGKSTLLRCIAGVIPPDSGSIVVNKEAGVSFLPQNPEFEPGDTIRAHIYKSDSPKLKIIREYEDACELLSRAGQTSPSERVRRELERLTHEMDSKDLWNYENSIRSILTTLGITNLELKMGTLSGGMAKKVSLAQVLIEDTKVLLLDEPTNHLDITTIAWLEEHLRTTPRSVLMVTHDRYFLDSICTSIREIDRKTVTLYEGNFSKYLEKKAIAEEIAANTDARIESVLRTEREWLLRGPQARGTKAKARIDSIHRMINREKFAQDKGFAFEVTGRRLGGKILEVEGISKAWPVPGGTKTVIRDFSYQFKKGERIGVFGDNGSGKTTLLNILMGEVEADGGRRSAGDNTVFGYYRQNPEFPDLNMTVLEYIKEKAEVITRSDGTELTASKMLEQFGFEGRVQYSPLLSLSGGERKRVYLVRLLMSNPNFLVLDEPTNDFDIYTMSVLESFLEGFGGCLLVVSHDRYFMDRVVDTLFILEDDGSISGFVGTCSEYLVVRENERQSAAEEAKEAAAKNASKAGTEEAAKNAAQPKKKKRSFREAQEYAEIENVIEKLEERKTELENKLSSGSSDHRLLAEISEQLTATGTELEEKILRWEYLSSLE</sequence>
<dbReference type="Proteomes" id="UP001198163">
    <property type="component" value="Unassembled WGS sequence"/>
</dbReference>
<dbReference type="GO" id="GO:0005524">
    <property type="term" value="F:ATP binding"/>
    <property type="evidence" value="ECO:0007669"/>
    <property type="project" value="UniProtKB-KW"/>
</dbReference>
<dbReference type="EMBL" id="JAINWA010000003">
    <property type="protein sequence ID" value="MCD1655852.1"/>
    <property type="molecule type" value="Genomic_DNA"/>
</dbReference>